<feature type="domain" description="Small ribosomal subunit protein mS35 mitochondrial conserved" evidence="9">
    <location>
        <begin position="660"/>
        <end position="739"/>
    </location>
</feature>
<comment type="similarity">
    <text evidence="1 7">Belongs to the phospholipase B-like family.</text>
</comment>
<evidence type="ECO:0000259" key="9">
    <source>
        <dbReference type="Pfam" id="PF10213"/>
    </source>
</evidence>
<keyword evidence="2 7" id="KW-0732">Signal</keyword>
<keyword evidence="5 7" id="KW-0443">Lipid metabolism</keyword>
<dbReference type="PANTHER" id="PTHR12370">
    <property type="entry name" value="PHOSPHOLIPASE B-RELATED"/>
    <property type="match status" value="1"/>
</dbReference>
<sequence>MLLATKPILLSIGSVLSISTKAGSPDALQLYAAGFLEGYLTAHRISDHHANMEAFFNISSSGPSDFLLAQDAWAQEQVATGSTPFWTTLGLILQQHDGLMDGYSLAANDSQNTASGTPPLPQLNRIDFLKLSAVGDLGDLVPALEPKKQVQWETLDARDVEETLASQGHCSALVKVTGNYSDLFLAHSSWFTYSGMVRIYKHYDFAVASPHHKLRRTSFSSYPGELSSDDDFYLMDTGLALLQTTNDILDTELYKLLTPKSVLNWQRVRLANAMADTGKEWADVVSQYNSGTYNNQYMIVDLKLFGPGQELQPNLLWVVEQIPGLTVAEDQTEILSRGYWPSYNVPFYPEIYRRSGYLKFQKEQEARGRDFVAAAKQKSYQLAPRATIFRRDAGEVTDLASLKRLMRSNDYQNDPYSDGKALNAICGRGDLDGAKPRAYGCYDSKVANFDMAQKLAAEGIVGPAGREAGLEPFEWKEGSFAQVAHHGQPRVFDFKYEPLSAELLSAAGALQSPLHGALQFCSASPDDSEPSTLEGASDAVSETAEDPADALEADALEPEFKKGRRWTRAEKGTWADGNLVEQLNDVAVEVPPGIPIYDMRTDLPWHYEPQSKWADMLERVAAADPDMLKMLEMEDYPPPYPGARSILRWETYMVLMAGPEHLSHPVNKKAKCWVYLRDLQQECGLTDAALEHIALICGPRYNPNKGELTLVSEKYPDREENRRDILDTLHALVAEGERAFPQTDSAILKLQEERRVARENQDRGLPAPEYNPLRPMRRVSDGEMEDAGTAKQAA</sequence>
<evidence type="ECO:0000256" key="6">
    <source>
        <dbReference type="ARBA" id="ARBA00023180"/>
    </source>
</evidence>
<feature type="region of interest" description="Disordered" evidence="8">
    <location>
        <begin position="521"/>
        <end position="557"/>
    </location>
</feature>
<dbReference type="Gene3D" id="3.60.60.30">
    <property type="match status" value="1"/>
</dbReference>
<keyword evidence="3 7" id="KW-0378">Hydrolase</keyword>
<dbReference type="PANTHER" id="PTHR12370:SF3">
    <property type="entry name" value="PHOSPHOLIPASE B-LIKE 2-RELATED"/>
    <property type="match status" value="1"/>
</dbReference>
<evidence type="ECO:0000313" key="10">
    <source>
        <dbReference type="EMBL" id="KAK9904065.1"/>
    </source>
</evidence>
<evidence type="ECO:0000256" key="1">
    <source>
        <dbReference type="ARBA" id="ARBA00007835"/>
    </source>
</evidence>
<keyword evidence="4 7" id="KW-0442">Lipid degradation</keyword>
<protein>
    <recommendedName>
        <fullName evidence="7">Phospholipase B-like</fullName>
        <ecNumber evidence="7">3.1.1.-</ecNumber>
    </recommendedName>
</protein>
<dbReference type="EMBL" id="JALJOT010000013">
    <property type="protein sequence ID" value="KAK9904065.1"/>
    <property type="molecule type" value="Genomic_DNA"/>
</dbReference>
<dbReference type="InterPro" id="IPR019349">
    <property type="entry name" value="Ribosomal_mS35_mit"/>
</dbReference>
<reference evidence="10 11" key="1">
    <citation type="journal article" date="2024" name="Nat. Commun.">
        <title>Phylogenomics reveals the evolutionary origins of lichenization in chlorophyte algae.</title>
        <authorList>
            <person name="Puginier C."/>
            <person name="Libourel C."/>
            <person name="Otte J."/>
            <person name="Skaloud P."/>
            <person name="Haon M."/>
            <person name="Grisel S."/>
            <person name="Petersen M."/>
            <person name="Berrin J.G."/>
            <person name="Delaux P.M."/>
            <person name="Dal Grande F."/>
            <person name="Keller J."/>
        </authorList>
    </citation>
    <scope>NUCLEOTIDE SEQUENCE [LARGE SCALE GENOMIC DNA]</scope>
    <source>
        <strain evidence="10 11">SAG 216-7</strain>
    </source>
</reference>
<evidence type="ECO:0000256" key="8">
    <source>
        <dbReference type="SAM" id="MobiDB-lite"/>
    </source>
</evidence>
<dbReference type="Pfam" id="PF10213">
    <property type="entry name" value="MRP-S28"/>
    <property type="match status" value="1"/>
</dbReference>
<comment type="caution">
    <text evidence="10">The sequence shown here is derived from an EMBL/GenBank/DDBJ whole genome shotgun (WGS) entry which is preliminary data.</text>
</comment>
<feature type="chain" id="PRO_5044960269" description="Phospholipase B-like" evidence="7">
    <location>
        <begin position="18"/>
        <end position="794"/>
    </location>
</feature>
<comment type="function">
    <text evidence="7">Putative phospholipase.</text>
</comment>
<proteinExistence type="inferred from homology"/>
<evidence type="ECO:0000313" key="11">
    <source>
        <dbReference type="Proteomes" id="UP001491310"/>
    </source>
</evidence>
<dbReference type="EC" id="3.1.1.-" evidence="7"/>
<dbReference type="Proteomes" id="UP001491310">
    <property type="component" value="Unassembled WGS sequence"/>
</dbReference>
<evidence type="ECO:0000256" key="4">
    <source>
        <dbReference type="ARBA" id="ARBA00022963"/>
    </source>
</evidence>
<keyword evidence="11" id="KW-1185">Reference proteome</keyword>
<keyword evidence="6" id="KW-0325">Glycoprotein</keyword>
<evidence type="ECO:0000256" key="3">
    <source>
        <dbReference type="ARBA" id="ARBA00022801"/>
    </source>
</evidence>
<organism evidence="10 11">
    <name type="scientific">Coccomyxa subellipsoidea</name>
    <dbReference type="NCBI Taxonomy" id="248742"/>
    <lineage>
        <taxon>Eukaryota</taxon>
        <taxon>Viridiplantae</taxon>
        <taxon>Chlorophyta</taxon>
        <taxon>core chlorophytes</taxon>
        <taxon>Trebouxiophyceae</taxon>
        <taxon>Trebouxiophyceae incertae sedis</taxon>
        <taxon>Coccomyxaceae</taxon>
        <taxon>Coccomyxa</taxon>
    </lineage>
</organism>
<feature type="signal peptide" evidence="7">
    <location>
        <begin position="1"/>
        <end position="17"/>
    </location>
</feature>
<feature type="compositionally biased region" description="Acidic residues" evidence="8">
    <location>
        <begin position="543"/>
        <end position="557"/>
    </location>
</feature>
<name>A0ABR2YF80_9CHLO</name>
<evidence type="ECO:0000256" key="2">
    <source>
        <dbReference type="ARBA" id="ARBA00022729"/>
    </source>
</evidence>
<feature type="region of interest" description="Disordered" evidence="8">
    <location>
        <begin position="754"/>
        <end position="794"/>
    </location>
</feature>
<dbReference type="InterPro" id="IPR007000">
    <property type="entry name" value="PLipase_B-like"/>
</dbReference>
<evidence type="ECO:0000256" key="7">
    <source>
        <dbReference type="RuleBase" id="RU364138"/>
    </source>
</evidence>
<gene>
    <name evidence="10" type="ORF">WJX75_003636</name>
</gene>
<dbReference type="Pfam" id="PF04916">
    <property type="entry name" value="Phospholip_B"/>
    <property type="match status" value="1"/>
</dbReference>
<accession>A0ABR2YF80</accession>
<evidence type="ECO:0000256" key="5">
    <source>
        <dbReference type="ARBA" id="ARBA00023098"/>
    </source>
</evidence>